<protein>
    <submittedName>
        <fullName evidence="5">N-acetyltransferase</fullName>
    </submittedName>
</protein>
<dbReference type="GO" id="GO:0016747">
    <property type="term" value="F:acyltransferase activity, transferring groups other than amino-acyl groups"/>
    <property type="evidence" value="ECO:0007669"/>
    <property type="project" value="InterPro"/>
</dbReference>
<evidence type="ECO:0000256" key="1">
    <source>
        <dbReference type="ARBA" id="ARBA00022679"/>
    </source>
</evidence>
<dbReference type="PANTHER" id="PTHR43792">
    <property type="entry name" value="GNAT FAMILY, PUTATIVE (AFU_ORTHOLOGUE AFUA_3G00765)-RELATED-RELATED"/>
    <property type="match status" value="1"/>
</dbReference>
<dbReference type="PROSITE" id="PS51186">
    <property type="entry name" value="GNAT"/>
    <property type="match status" value="1"/>
</dbReference>
<dbReference type="OrthoDB" id="9811523at2"/>
<dbReference type="EMBL" id="CP032317">
    <property type="protein sequence ID" value="AYA37635.1"/>
    <property type="molecule type" value="Genomic_DNA"/>
</dbReference>
<dbReference type="Gene3D" id="3.40.630.30">
    <property type="match status" value="1"/>
</dbReference>
<evidence type="ECO:0000313" key="6">
    <source>
        <dbReference type="Proteomes" id="UP000262802"/>
    </source>
</evidence>
<proteinExistence type="inferred from homology"/>
<organism evidence="5 6">
    <name type="scientific">Hymenobacter oligotrophus</name>
    <dbReference type="NCBI Taxonomy" id="2319843"/>
    <lineage>
        <taxon>Bacteria</taxon>
        <taxon>Pseudomonadati</taxon>
        <taxon>Bacteroidota</taxon>
        <taxon>Cytophagia</taxon>
        <taxon>Cytophagales</taxon>
        <taxon>Hymenobacteraceae</taxon>
        <taxon>Hymenobacter</taxon>
    </lineage>
</organism>
<gene>
    <name evidence="5" type="ORF">D3Y59_11610</name>
</gene>
<evidence type="ECO:0000256" key="2">
    <source>
        <dbReference type="ARBA" id="ARBA00023315"/>
    </source>
</evidence>
<dbReference type="InterPro" id="IPR016181">
    <property type="entry name" value="Acyl_CoA_acyltransferase"/>
</dbReference>
<dbReference type="AlphaFoldDB" id="A0A3B7R0X0"/>
<keyword evidence="1 5" id="KW-0808">Transferase</keyword>
<keyword evidence="6" id="KW-1185">Reference proteome</keyword>
<reference evidence="5 6" key="1">
    <citation type="submission" date="2018-09" db="EMBL/GenBank/DDBJ databases">
        <title>Hymenobacter medium sp. nov., isolated from R2A medium.</title>
        <authorList>
            <person name="Yingchao G."/>
        </authorList>
    </citation>
    <scope>NUCLEOTIDE SEQUENCE [LARGE SCALE GENOMIC DNA]</scope>
    <source>
        <strain evidence="6">sh-6</strain>
    </source>
</reference>
<dbReference type="PANTHER" id="PTHR43792:SF8">
    <property type="entry name" value="[RIBOSOMAL PROTEIN US5]-ALANINE N-ACETYLTRANSFERASE"/>
    <property type="match status" value="1"/>
</dbReference>
<sequence length="246" mass="26734">MAHGCCTAEVDALLQRLSAAKHAAVWLPPNAESPGPASLLPSCRLPRRHTPAQFVAQAPESAALSIRCAGPSLPMIATDAFAEFPELRTAELRLRALTPADLEAVRPITFYDGQPAATLAQAQRMLARIADDYRNHQTIHWAVALASSDQLVGTCGFYRGFAEACGEIGYVLRPEYRGHGLMTQAVRAVCAFGFEQLQLRQIEAYTELDNTASQRLLARAHFAPACSDVPGLLRYVLLGAEAHRRT</sequence>
<dbReference type="InterPro" id="IPR000182">
    <property type="entry name" value="GNAT_dom"/>
</dbReference>
<feature type="domain" description="N-acetyltransferase" evidence="4">
    <location>
        <begin position="92"/>
        <end position="246"/>
    </location>
</feature>
<evidence type="ECO:0000259" key="4">
    <source>
        <dbReference type="PROSITE" id="PS51186"/>
    </source>
</evidence>
<evidence type="ECO:0000256" key="3">
    <source>
        <dbReference type="ARBA" id="ARBA00038502"/>
    </source>
</evidence>
<dbReference type="KEGG" id="hyh:D3Y59_11610"/>
<dbReference type="Pfam" id="PF13302">
    <property type="entry name" value="Acetyltransf_3"/>
    <property type="match status" value="1"/>
</dbReference>
<dbReference type="SUPFAM" id="SSF55729">
    <property type="entry name" value="Acyl-CoA N-acyltransferases (Nat)"/>
    <property type="match status" value="1"/>
</dbReference>
<accession>A0A3B7R0X0</accession>
<keyword evidence="2" id="KW-0012">Acyltransferase</keyword>
<comment type="similarity">
    <text evidence="3">Belongs to the acetyltransferase family. RimJ subfamily.</text>
</comment>
<evidence type="ECO:0000313" key="5">
    <source>
        <dbReference type="EMBL" id="AYA37635.1"/>
    </source>
</evidence>
<name>A0A3B7R0X0_9BACT</name>
<dbReference type="Proteomes" id="UP000262802">
    <property type="component" value="Chromosome"/>
</dbReference>
<dbReference type="InterPro" id="IPR051531">
    <property type="entry name" value="N-acetyltransferase"/>
</dbReference>
<dbReference type="CDD" id="cd04301">
    <property type="entry name" value="NAT_SF"/>
    <property type="match status" value="1"/>
</dbReference>